<keyword evidence="6" id="KW-0281">Fimbrium</keyword>
<feature type="chain" id="PRO_5013580555" description="PilY1 beta-propeller domain-containing protein" evidence="8">
    <location>
        <begin position="33"/>
        <end position="1347"/>
    </location>
</feature>
<dbReference type="SUPFAM" id="SSF50998">
    <property type="entry name" value="Quinoprotein alcohol dehydrogenase-like"/>
    <property type="match status" value="1"/>
</dbReference>
<evidence type="ECO:0000256" key="3">
    <source>
        <dbReference type="ARBA" id="ARBA00022558"/>
    </source>
</evidence>
<comment type="subcellular location">
    <subcellularLocation>
        <location evidence="1">Fimbrium</location>
    </subcellularLocation>
</comment>
<dbReference type="Pfam" id="PF05567">
    <property type="entry name" value="T4P_PilY1"/>
    <property type="match status" value="1"/>
</dbReference>
<gene>
    <name evidence="10" type="ORF">CR103_11710</name>
</gene>
<evidence type="ECO:0000256" key="8">
    <source>
        <dbReference type="SAM" id="SignalP"/>
    </source>
</evidence>
<evidence type="ECO:0000256" key="6">
    <source>
        <dbReference type="ARBA" id="ARBA00023263"/>
    </source>
</evidence>
<dbReference type="EMBL" id="PDOB01000016">
    <property type="protein sequence ID" value="PIL39579.1"/>
    <property type="molecule type" value="Genomic_DNA"/>
</dbReference>
<comment type="caution">
    <text evidence="10">The sequence shown here is derived from an EMBL/GenBank/DDBJ whole genome shotgun (WGS) entry which is preliminary data.</text>
</comment>
<keyword evidence="11" id="KW-1185">Reference proteome</keyword>
<dbReference type="InterPro" id="IPR008707">
    <property type="entry name" value="B-propeller_PilY1"/>
</dbReference>
<protein>
    <recommendedName>
        <fullName evidence="9">PilY1 beta-propeller domain-containing protein</fullName>
    </recommendedName>
</protein>
<evidence type="ECO:0000313" key="10">
    <source>
        <dbReference type="EMBL" id="PIL39579.1"/>
    </source>
</evidence>
<comment type="similarity">
    <text evidence="2">Belongs to the PilY1 family.</text>
</comment>
<name>A0A2G8T0M5_9BURK</name>
<evidence type="ECO:0000256" key="2">
    <source>
        <dbReference type="ARBA" id="ARBA00008387"/>
    </source>
</evidence>
<dbReference type="InterPro" id="IPR011047">
    <property type="entry name" value="Quinoprotein_ADH-like_sf"/>
</dbReference>
<dbReference type="InterPro" id="IPR015943">
    <property type="entry name" value="WD40/YVTN_repeat-like_dom_sf"/>
</dbReference>
<feature type="region of interest" description="Disordered" evidence="7">
    <location>
        <begin position="1328"/>
        <end position="1347"/>
    </location>
</feature>
<feature type="signal peptide" evidence="8">
    <location>
        <begin position="1"/>
        <end position="32"/>
    </location>
</feature>
<feature type="domain" description="PilY1 beta-propeller" evidence="9">
    <location>
        <begin position="864"/>
        <end position="1114"/>
    </location>
</feature>
<keyword evidence="8" id="KW-0732">Signal</keyword>
<dbReference type="GO" id="GO:0046872">
    <property type="term" value="F:metal ion binding"/>
    <property type="evidence" value="ECO:0007669"/>
    <property type="project" value="UniProtKB-KW"/>
</dbReference>
<evidence type="ECO:0000256" key="7">
    <source>
        <dbReference type="SAM" id="MobiDB-lite"/>
    </source>
</evidence>
<proteinExistence type="inferred from homology"/>
<evidence type="ECO:0000256" key="4">
    <source>
        <dbReference type="ARBA" id="ARBA00022723"/>
    </source>
</evidence>
<evidence type="ECO:0000256" key="1">
    <source>
        <dbReference type="ARBA" id="ARBA00004561"/>
    </source>
</evidence>
<reference evidence="10 11" key="1">
    <citation type="submission" date="2017-10" db="EMBL/GenBank/DDBJ databases">
        <title>Massilia psychrophilum sp. nov., a novel purple-pigmented bacterium isolated from Tianshan glacier, Xinjiang Municipality, China.</title>
        <authorList>
            <person name="Wang H."/>
        </authorList>
    </citation>
    <scope>NUCLEOTIDE SEQUENCE [LARGE SCALE GENOMIC DNA]</scope>
    <source>
        <strain evidence="10 11">JCM 30813</strain>
    </source>
</reference>
<dbReference type="Proteomes" id="UP000228593">
    <property type="component" value="Unassembled WGS sequence"/>
</dbReference>
<evidence type="ECO:0000313" key="11">
    <source>
        <dbReference type="Proteomes" id="UP000228593"/>
    </source>
</evidence>
<dbReference type="Gene3D" id="2.130.10.10">
    <property type="entry name" value="YVTN repeat-like/Quinoprotein amine dehydrogenase"/>
    <property type="match status" value="1"/>
</dbReference>
<organism evidence="10 11">
    <name type="scientific">Massilia psychrophila</name>
    <dbReference type="NCBI Taxonomy" id="1603353"/>
    <lineage>
        <taxon>Bacteria</taxon>
        <taxon>Pseudomonadati</taxon>
        <taxon>Pseudomonadota</taxon>
        <taxon>Betaproteobacteria</taxon>
        <taxon>Burkholderiales</taxon>
        <taxon>Oxalobacteraceae</taxon>
        <taxon>Telluria group</taxon>
        <taxon>Massilia</taxon>
    </lineage>
</organism>
<accession>A0A2G8T0M5</accession>
<keyword evidence="4" id="KW-0479">Metal-binding</keyword>
<evidence type="ECO:0000256" key="5">
    <source>
        <dbReference type="ARBA" id="ARBA00022837"/>
    </source>
</evidence>
<evidence type="ECO:0000259" key="9">
    <source>
        <dbReference type="Pfam" id="PF05567"/>
    </source>
</evidence>
<sequence>MSVKENAMKRSTGSKLMALSLCASLGGTPIMAAADDIDIFTGASAGAAINPRILIVLDNTSNWSRQSQKWPNGDSQGQSEAHAIKTVLQDLDSTVNLGLMEFVTGGNANQDGGFIRSAVKPMAAANKTAFNNQLTTIYNNVNSPDEKRNSNTPYGNLMYDAYNYFAGENSLNPSAVVASKADPAGYTSAFARFASPLTADNTCGRSFVIFIGNPNSSGPSADSAANTAALTALTNNRSATGALLPVTQLGLPNFSSQSVATDSTVGVTGACYATPAAASAGITPFAADCATYTDGCKIGPAAVNGGPIACPAGTRTYSVVQSAFTPASGGTSSTGTAVITSAPSTGYYNAATEVPASDHGSLNCPASSGNTTYACTYTVGAAIGSNSPVSSSAPTNACYSGVGTGNNNWTPGTSTDRGGLTCPANNSCTYAGVLSTDATGCNGQRKKVTVTQTSTPKRQFTINQRAVPTTVTTGSGGTPASTATNLLGKTEQCYASPPASTTDFAASCTGTNISCSYGNAPTATSMDSCPADTSVYNVIGTNTVLTNVPTGTSSTDTAPRNADEWARLMHDKGIPVPGTTIRPPVTTYTIDVYNAQPDATQTSLLMSMAKAGGGKYFAAKNEQAIVDAIKQIIVEIQAVNTSFASTSLPVNATNRSQNENQVFIGMFRPDADAKPRWFGNLKRYQLVSAGANIELGDVEGKIAVNTLTGFVTPCAQSYWSGDSGSYWGGMGLNPDPAGTCTLGVITNPANPTGPKVAVSRYSDAPDGPLVEKGAAAQVLRQGNVGGASGASISHAVNRNMITLSGTSFTSFDTASSGLDASVVKFIRGEDVNNEKGTGDLTSARPSIHGDVIHSRPLPVNYGGTRGVTVYYGANDGTLHAVNAETGVERWSFVAPEFFGRLARLKTNSPLVNYPGLSDAISPPPAPKDYFFDGSTGLYQNADSSQVWIYPSMRRGGRMIYGIDATNPALPRFMWKAGCPNLGNDTGCTTGMSDIGQTWSTPNVAFLRGYPGKPVVVVGGGYDACEDANSSTPACSGRKGGMIYVLDGETGAVLRSFATDRAVAADVALVDIDNDGKPDYAYAADTGGGVYRISFIKSALTKEAGTAAEWSFRKIAYTTGGGRKFLFAPALLAAQGKVYVALGSGDREHPLQSQYPYADVVNRFYVYKDDLSAPALTLATDMDTMENYTAASSCTTTPVLPASNLSGWFMDLNQYGQGEQVVTSALIASGMVTFSTNRPIAPSAGTCSSSLGQARGYWVNLFNASGAINVAGACGGGRSSVFVGGGLPPSPVLASGVPIDGKSVSVVIGAVQKGGASAAGTSVAISPQRIRPTNQPKRKRAYTYVSGE</sequence>
<keyword evidence="3" id="KW-1029">Fimbrium biogenesis</keyword>
<dbReference type="GO" id="GO:0009289">
    <property type="term" value="C:pilus"/>
    <property type="evidence" value="ECO:0007669"/>
    <property type="project" value="UniProtKB-SubCell"/>
</dbReference>
<keyword evidence="5" id="KW-0106">Calcium</keyword>